<accession>A0ABP9FRL9</accession>
<keyword evidence="2 6" id="KW-0479">Metal-binding</keyword>
<evidence type="ECO:0000313" key="10">
    <source>
        <dbReference type="EMBL" id="GAA4912831.1"/>
    </source>
</evidence>
<comment type="cofactor">
    <cofactor evidence="6">
        <name>Mg(2+)</name>
        <dbReference type="ChEBI" id="CHEBI:18420"/>
    </cofactor>
    <cofactor evidence="6">
        <name>Mn(2+)</name>
        <dbReference type="ChEBI" id="CHEBI:29035"/>
    </cofactor>
</comment>
<comment type="caution">
    <text evidence="10">The sequence shown here is derived from an EMBL/GenBank/DDBJ whole genome shotgun (WGS) entry which is preliminary data.</text>
</comment>
<dbReference type="SUPFAM" id="SSF52518">
    <property type="entry name" value="Thiamin diphosphate-binding fold (THDP-binding)"/>
    <property type="match status" value="2"/>
</dbReference>
<dbReference type="CDD" id="cd02009">
    <property type="entry name" value="TPP_SHCHC_synthase"/>
    <property type="match status" value="1"/>
</dbReference>
<feature type="domain" description="Thiamine pyrophosphate enzyme N-terminal TPP-binding" evidence="9">
    <location>
        <begin position="33"/>
        <end position="134"/>
    </location>
</feature>
<keyword evidence="5 6" id="KW-0464">Manganese</keyword>
<dbReference type="Gene3D" id="3.40.50.1220">
    <property type="entry name" value="TPP-binding domain"/>
    <property type="match status" value="1"/>
</dbReference>
<dbReference type="Gene3D" id="3.40.50.970">
    <property type="match status" value="2"/>
</dbReference>
<comment type="function">
    <text evidence="6">Catalyzes the thiamine diphosphate-dependent decarboxylation of 2-oxoglutarate and the subsequent addition of the resulting succinic semialdehyde-thiamine pyrophosphate anion to isochorismate to yield 2-succinyl-5-enolpyruvyl-6-hydroxy-3-cyclohexene-1-carboxylate (SEPHCHC).</text>
</comment>
<dbReference type="InterPro" id="IPR004433">
    <property type="entry name" value="MenaQ_synth_MenD"/>
</dbReference>
<evidence type="ECO:0000256" key="5">
    <source>
        <dbReference type="ARBA" id="ARBA00023211"/>
    </source>
</evidence>
<dbReference type="EMBL" id="BAABLW010000002">
    <property type="protein sequence ID" value="GAA4912831.1"/>
    <property type="molecule type" value="Genomic_DNA"/>
</dbReference>
<gene>
    <name evidence="6 10" type="primary">menD</name>
    <name evidence="10" type="ORF">GCM10025790_04330</name>
</gene>
<dbReference type="InterPro" id="IPR011766">
    <property type="entry name" value="TPP_enzyme_TPP-bd"/>
</dbReference>
<dbReference type="Proteomes" id="UP001500368">
    <property type="component" value="Unassembled WGS sequence"/>
</dbReference>
<comment type="similarity">
    <text evidence="6">Belongs to the TPP enzyme family. MenD subfamily.</text>
</comment>
<keyword evidence="4 6" id="KW-0786">Thiamine pyrophosphate</keyword>
<keyword evidence="11" id="KW-1185">Reference proteome</keyword>
<evidence type="ECO:0000256" key="6">
    <source>
        <dbReference type="HAMAP-Rule" id="MF_01659"/>
    </source>
</evidence>
<dbReference type="Pfam" id="PF02775">
    <property type="entry name" value="TPP_enzyme_C"/>
    <property type="match status" value="1"/>
</dbReference>
<dbReference type="RefSeq" id="WP_345476450.1">
    <property type="nucleotide sequence ID" value="NZ_BAABLW010000002.1"/>
</dbReference>
<evidence type="ECO:0000256" key="3">
    <source>
        <dbReference type="ARBA" id="ARBA00022842"/>
    </source>
</evidence>
<evidence type="ECO:0000256" key="1">
    <source>
        <dbReference type="ARBA" id="ARBA00022679"/>
    </source>
</evidence>
<sequence length="663" mass="70980">MTSGRRPFREFDDSYDAESLRLARRVIRGLSLTMRHVVLAPGSRSAPLAYALAEAEQLGVLDVHMRIDERSAAFTALGLAMSTGQPAGVVTTSGTAAGNLLPAVMEADMAGIPLVVITADRPESLHGTGANQTVWQQGMFAGRVRDELHIDQSFIAEGQVRLEPESRDDMLAAETQAALLVRAAVTATARSAPGPVHLNIGFADPLVPEEVPTPQAGIQRWARKGVIPAQERERLYQQARSGSVSPAEQLEAAALGERLGFDSEPLQPTAGSSDQPSADAQQTIDDAAHEPVTRTLFVMGHGAQREAVDFAVRTGHPMLAEPTSGARWSDLGAIQAYRLLLQAPRGSAGEQLVAQTERVVVVGRPTLTRPVQRLIARQDIEVLHYAPGAEPWHDHRLPRRIITDLRELAGLTGTAAAGWRQAWQDAGLAAQRVIDAVLREDEQEHSAPSSVRAAQFVAETVRTPLLLGSSSVIRDVDLTAVLTRSLPGSAGTQSLDGAGPGGRPRAVYALRGLAGIDGNLSAASGVALAAGERITALVGDLTFLHDVNALLLPSTEQVPQLDIVVINDGGGAIFDQLEHGAVGRRSGQAESVERLFGTPQDVDIEALADAYHHEYYFAETLQELGEALAHPDDRLGMRIIEVRTDRVGLRDLHQRISERVAEL</sequence>
<comment type="subunit">
    <text evidence="6">Homodimer.</text>
</comment>
<feature type="region of interest" description="Disordered" evidence="7">
    <location>
        <begin position="262"/>
        <end position="282"/>
    </location>
</feature>
<evidence type="ECO:0000259" key="9">
    <source>
        <dbReference type="Pfam" id="PF02776"/>
    </source>
</evidence>
<evidence type="ECO:0000256" key="4">
    <source>
        <dbReference type="ARBA" id="ARBA00023052"/>
    </source>
</evidence>
<organism evidence="10 11">
    <name type="scientific">Nesterenkonia rhizosphaerae</name>
    <dbReference type="NCBI Taxonomy" id="1348272"/>
    <lineage>
        <taxon>Bacteria</taxon>
        <taxon>Bacillati</taxon>
        <taxon>Actinomycetota</taxon>
        <taxon>Actinomycetes</taxon>
        <taxon>Micrococcales</taxon>
        <taxon>Micrococcaceae</taxon>
        <taxon>Nesterenkonia</taxon>
    </lineage>
</organism>
<evidence type="ECO:0000256" key="7">
    <source>
        <dbReference type="SAM" id="MobiDB-lite"/>
    </source>
</evidence>
<reference evidence="11" key="1">
    <citation type="journal article" date="2019" name="Int. J. Syst. Evol. Microbiol.">
        <title>The Global Catalogue of Microorganisms (GCM) 10K type strain sequencing project: providing services to taxonomists for standard genome sequencing and annotation.</title>
        <authorList>
            <consortium name="The Broad Institute Genomics Platform"/>
            <consortium name="The Broad Institute Genome Sequencing Center for Infectious Disease"/>
            <person name="Wu L."/>
            <person name="Ma J."/>
        </authorList>
    </citation>
    <scope>NUCLEOTIDE SEQUENCE [LARGE SCALE GENOMIC DNA]</scope>
    <source>
        <strain evidence="11">JCM 19129</strain>
    </source>
</reference>
<dbReference type="InterPro" id="IPR029061">
    <property type="entry name" value="THDP-binding"/>
</dbReference>
<keyword evidence="6" id="KW-0474">Menaquinone biosynthesis</keyword>
<dbReference type="InterPro" id="IPR012001">
    <property type="entry name" value="Thiamin_PyroP_enz_TPP-bd_dom"/>
</dbReference>
<evidence type="ECO:0000313" key="11">
    <source>
        <dbReference type="Proteomes" id="UP001500368"/>
    </source>
</evidence>
<comment type="catalytic activity">
    <reaction evidence="6">
        <text>isochorismate + 2-oxoglutarate + H(+) = 5-enolpyruvoyl-6-hydroxy-2-succinyl-cyclohex-3-ene-1-carboxylate + CO2</text>
        <dbReference type="Rhea" id="RHEA:25593"/>
        <dbReference type="ChEBI" id="CHEBI:15378"/>
        <dbReference type="ChEBI" id="CHEBI:16526"/>
        <dbReference type="ChEBI" id="CHEBI:16810"/>
        <dbReference type="ChEBI" id="CHEBI:29780"/>
        <dbReference type="ChEBI" id="CHEBI:58818"/>
        <dbReference type="EC" id="2.2.1.9"/>
    </reaction>
</comment>
<feature type="domain" description="Thiamine pyrophosphate enzyme TPP-binding" evidence="8">
    <location>
        <begin position="504"/>
        <end position="630"/>
    </location>
</feature>
<keyword evidence="3 6" id="KW-0460">Magnesium</keyword>
<dbReference type="PANTHER" id="PTHR42916">
    <property type="entry name" value="2-SUCCINYL-5-ENOLPYRUVYL-6-HYDROXY-3-CYCLOHEXENE-1-CARBOXYLATE SYNTHASE"/>
    <property type="match status" value="1"/>
</dbReference>
<protein>
    <recommendedName>
        <fullName evidence="6">2-succinyl-5-enolpyruvyl-6-hydroxy-3-cyclohexene-1-carboxylate synthase</fullName>
        <shortName evidence="6">SEPHCHC synthase</shortName>
        <ecNumber evidence="6">2.2.1.9</ecNumber>
    </recommendedName>
    <alternativeName>
        <fullName evidence="6">Menaquinone biosynthesis protein MenD</fullName>
    </alternativeName>
</protein>
<dbReference type="CDD" id="cd07037">
    <property type="entry name" value="TPP_PYR_MenD"/>
    <property type="match status" value="1"/>
</dbReference>
<keyword evidence="1 6" id="KW-0808">Transferase</keyword>
<feature type="compositionally biased region" description="Polar residues" evidence="7">
    <location>
        <begin position="269"/>
        <end position="282"/>
    </location>
</feature>
<comment type="pathway">
    <text evidence="6">Quinol/quinone metabolism; menaquinone biosynthesis.</text>
</comment>
<comment type="cofactor">
    <cofactor evidence="6">
        <name>thiamine diphosphate</name>
        <dbReference type="ChEBI" id="CHEBI:58937"/>
    </cofactor>
    <text evidence="6">Binds 1 thiamine pyrophosphate per subunit.</text>
</comment>
<name>A0ABP9FRL9_9MICC</name>
<evidence type="ECO:0000256" key="2">
    <source>
        <dbReference type="ARBA" id="ARBA00022723"/>
    </source>
</evidence>
<dbReference type="PANTHER" id="PTHR42916:SF1">
    <property type="entry name" value="PROTEIN PHYLLO, CHLOROPLASTIC"/>
    <property type="match status" value="1"/>
</dbReference>
<proteinExistence type="inferred from homology"/>
<comment type="pathway">
    <text evidence="6">Quinol/quinone metabolism; 1,4-dihydroxy-2-naphthoate biosynthesis; 1,4-dihydroxy-2-naphthoate from chorismate: step 2/7.</text>
</comment>
<dbReference type="EC" id="2.2.1.9" evidence="6"/>
<dbReference type="NCBIfam" id="TIGR00173">
    <property type="entry name" value="menD"/>
    <property type="match status" value="1"/>
</dbReference>
<dbReference type="HAMAP" id="MF_01659">
    <property type="entry name" value="MenD"/>
    <property type="match status" value="1"/>
</dbReference>
<evidence type="ECO:0000259" key="8">
    <source>
        <dbReference type="Pfam" id="PF02775"/>
    </source>
</evidence>
<dbReference type="Pfam" id="PF02776">
    <property type="entry name" value="TPP_enzyme_N"/>
    <property type="match status" value="1"/>
</dbReference>